<dbReference type="RefSeq" id="WP_058449691.1">
    <property type="nucleotide sequence ID" value="NZ_CAAAJF010000002.1"/>
</dbReference>
<evidence type="ECO:0000313" key="2">
    <source>
        <dbReference type="Proteomes" id="UP000054715"/>
    </source>
</evidence>
<evidence type="ECO:0000313" key="1">
    <source>
        <dbReference type="EMBL" id="KTD07584.1"/>
    </source>
</evidence>
<dbReference type="EMBL" id="LNYG01000013">
    <property type="protein sequence ID" value="KTD07584.1"/>
    <property type="molecule type" value="Genomic_DNA"/>
</dbReference>
<dbReference type="AlphaFoldDB" id="A0A0W0UI80"/>
<comment type="caution">
    <text evidence="1">The sequence shown here is derived from an EMBL/GenBank/DDBJ whole genome shotgun (WGS) entry which is preliminary data.</text>
</comment>
<evidence type="ECO:0008006" key="3">
    <source>
        <dbReference type="Google" id="ProtNLM"/>
    </source>
</evidence>
<dbReference type="InterPro" id="IPR036047">
    <property type="entry name" value="F-box-like_dom_sf"/>
</dbReference>
<name>A0A0W0UI80_9GAMM</name>
<accession>A0A0W0UI80</accession>
<protein>
    <recommendedName>
        <fullName evidence="3">F-box domain-containing protein</fullName>
    </recommendedName>
</protein>
<dbReference type="Proteomes" id="UP000054715">
    <property type="component" value="Unassembled WGS sequence"/>
</dbReference>
<dbReference type="CDD" id="cd09917">
    <property type="entry name" value="F-box_SF"/>
    <property type="match status" value="1"/>
</dbReference>
<gene>
    <name evidence="1" type="ORF">Ljam_1779</name>
</gene>
<proteinExistence type="predicted"/>
<organism evidence="1 2">
    <name type="scientific">Legionella jamestowniensis</name>
    <dbReference type="NCBI Taxonomy" id="455"/>
    <lineage>
        <taxon>Bacteria</taxon>
        <taxon>Pseudomonadati</taxon>
        <taxon>Pseudomonadota</taxon>
        <taxon>Gammaproteobacteria</taxon>
        <taxon>Legionellales</taxon>
        <taxon>Legionellaceae</taxon>
        <taxon>Legionella</taxon>
    </lineage>
</organism>
<sequence length="324" mass="38342">MFPFSLFTNFFKKNNPLNHFDNSLPRECWLMILEYLQSDKEIQTLRLVSTEMQRLTTLTEAGKKYYQRNIFFDTYEKMKPLSQHGNNYAHFFASNLKVQVAAIKKQLATPSNEFGLIMYFDNSLQANEERAYLAQQLGAWPGSFSSRIHRYSCYNHPTEHFAIKRSGVSYANSHRIIDHIFTHMDFDLDLSSPIYNHILLIFTIDATESNRFIRSLEENKSKYQSKMPFIIIISLNPLIQVEDFHYPILKLFSILPSYQEKLADAFSLNDIHSDLWTNTWYKYNYYYRNKMVSIFKEIDELLENLINIKESLHANSNHQITNSR</sequence>
<reference evidence="1 2" key="1">
    <citation type="submission" date="2015-11" db="EMBL/GenBank/DDBJ databases">
        <title>Genomic analysis of 38 Legionella species identifies large and diverse effector repertoires.</title>
        <authorList>
            <person name="Burstein D."/>
            <person name="Amaro F."/>
            <person name="Zusman T."/>
            <person name="Lifshitz Z."/>
            <person name="Cohen O."/>
            <person name="Gilbert J.A."/>
            <person name="Pupko T."/>
            <person name="Shuman H.A."/>
            <person name="Segal G."/>
        </authorList>
    </citation>
    <scope>NUCLEOTIDE SEQUENCE [LARGE SCALE GENOMIC DNA]</scope>
    <source>
        <strain evidence="1 2">JA-26-G1-E2</strain>
    </source>
</reference>
<dbReference type="SUPFAM" id="SSF81383">
    <property type="entry name" value="F-box domain"/>
    <property type="match status" value="1"/>
</dbReference>
<dbReference type="PATRIC" id="fig|455.5.peg.1875"/>